<dbReference type="InterPro" id="IPR023917">
    <property type="entry name" value="Bifunctiontional_GlmU_bac-type"/>
</dbReference>
<protein>
    <submittedName>
        <fullName evidence="3">Bifunctional N-acetylglucosamine-1-phosphate uridyltransferase/glucosamine-1-phosphate acetyltransferase</fullName>
    </submittedName>
</protein>
<dbReference type="PANTHER" id="PTHR43584">
    <property type="entry name" value="NUCLEOTIDYL TRANSFERASE"/>
    <property type="match status" value="1"/>
</dbReference>
<gene>
    <name evidence="3" type="ORF">NCTC11429_00612</name>
</gene>
<dbReference type="EMBL" id="LR590484">
    <property type="protein sequence ID" value="VTR30278.1"/>
    <property type="molecule type" value="Genomic_DNA"/>
</dbReference>
<dbReference type="Gene3D" id="2.160.10.10">
    <property type="entry name" value="Hexapeptide repeat proteins"/>
    <property type="match status" value="1"/>
</dbReference>
<reference evidence="3 4" key="1">
    <citation type="submission" date="2019-05" db="EMBL/GenBank/DDBJ databases">
        <authorList>
            <consortium name="Pathogen Informatics"/>
        </authorList>
    </citation>
    <scope>NUCLEOTIDE SEQUENCE [LARGE SCALE GENOMIC DNA]</scope>
    <source>
        <strain evidence="3 4">NCTC11429</strain>
    </source>
</reference>
<evidence type="ECO:0000313" key="4">
    <source>
        <dbReference type="Proteomes" id="UP000308196"/>
    </source>
</evidence>
<dbReference type="KEGG" id="stha:NCTC11429_00612"/>
<evidence type="ECO:0000256" key="2">
    <source>
        <dbReference type="ARBA" id="ARBA00023315"/>
    </source>
</evidence>
<dbReference type="GO" id="GO:0016779">
    <property type="term" value="F:nucleotidyltransferase activity"/>
    <property type="evidence" value="ECO:0007669"/>
    <property type="project" value="UniProtKB-ARBA"/>
</dbReference>
<dbReference type="AlphaFoldDB" id="A0A4V6KNA8"/>
<proteinExistence type="predicted"/>
<dbReference type="GO" id="GO:0016746">
    <property type="term" value="F:acyltransferase activity"/>
    <property type="evidence" value="ECO:0007669"/>
    <property type="project" value="UniProtKB-KW"/>
</dbReference>
<evidence type="ECO:0000256" key="1">
    <source>
        <dbReference type="ARBA" id="ARBA00022679"/>
    </source>
</evidence>
<accession>A0A4V6KNA8</accession>
<name>A0A4V6KNA8_9SPHI</name>
<evidence type="ECO:0000313" key="3">
    <source>
        <dbReference type="EMBL" id="VTR30278.1"/>
    </source>
</evidence>
<dbReference type="Pfam" id="PF13562">
    <property type="entry name" value="NTP_transf_4"/>
    <property type="match status" value="1"/>
</dbReference>
<dbReference type="STRING" id="1123265.GCA_000686625_04749"/>
<keyword evidence="2" id="KW-0012">Acyltransferase</keyword>
<keyword evidence="1 3" id="KW-0808">Transferase</keyword>
<dbReference type="SUPFAM" id="SSF51161">
    <property type="entry name" value="Trimeric LpxA-like enzymes"/>
    <property type="match status" value="1"/>
</dbReference>
<dbReference type="InterPro" id="IPR011004">
    <property type="entry name" value="Trimer_LpxA-like_sf"/>
</dbReference>
<organism evidence="3 4">
    <name type="scientific">Sphingobacterium thalpophilum</name>
    <dbReference type="NCBI Taxonomy" id="259"/>
    <lineage>
        <taxon>Bacteria</taxon>
        <taxon>Pseudomonadati</taxon>
        <taxon>Bacteroidota</taxon>
        <taxon>Sphingobacteriia</taxon>
        <taxon>Sphingobacteriales</taxon>
        <taxon>Sphingobacteriaceae</taxon>
        <taxon>Sphingobacterium</taxon>
    </lineage>
</organism>
<dbReference type="InterPro" id="IPR050065">
    <property type="entry name" value="GlmU-like"/>
</dbReference>
<dbReference type="Proteomes" id="UP000308196">
    <property type="component" value="Chromosome"/>
</dbReference>
<dbReference type="NCBIfam" id="TIGR03991">
    <property type="entry name" value="alt_bact_glmU"/>
    <property type="match status" value="1"/>
</dbReference>
<sequence length="402" mass="43853">MSGFFYYFYFVKIFFVDSSETVQPLGKLSHPVAFFDKKSLYPFTFIKSCLDLRVGILTLKEKWIKLASKLALELICVGDSRGEEGLIWVSANVVPSAPLLKVIQGMAAGDVLQQKGQAVAVRYSVKGDYSLRDLPVRVSLLQGVEDLFLTVGAEIRSDFGLLVEEQVQPLVSSTNQLLGTAFSIGADVSMECATLNAMDGPIYIDEGVTIMEGARLRGPLYLGQGAVVKMGATIYGNVSVGKQSVVGGEVGNSVIGDFSAKGHHGYLGCSVVGDWCNLGAGTSNSNLKNNLKTVSIYDYRQEAFRDTGLLKCGAFIGDYSRLGINSALNTGTVIGMASMLADTSFYAKFVPSFAWVFDGDVQPYRLDKCMEYLEELYKSKGQKLPEQIKRELNQLNRNIIKS</sequence>